<reference evidence="3" key="1">
    <citation type="journal article" date="2019" name="Int. J. Syst. Evol. Microbiol.">
        <title>The Global Catalogue of Microorganisms (GCM) 10K type strain sequencing project: providing services to taxonomists for standard genome sequencing and annotation.</title>
        <authorList>
            <consortium name="The Broad Institute Genomics Platform"/>
            <consortium name="The Broad Institute Genome Sequencing Center for Infectious Disease"/>
            <person name="Wu L."/>
            <person name="Ma J."/>
        </authorList>
    </citation>
    <scope>NUCLEOTIDE SEQUENCE [LARGE SCALE GENOMIC DNA]</scope>
    <source>
        <strain evidence="3">JCM 31921</strain>
    </source>
</reference>
<evidence type="ECO:0000313" key="2">
    <source>
        <dbReference type="EMBL" id="GAA4448143.1"/>
    </source>
</evidence>
<proteinExistence type="predicted"/>
<dbReference type="RefSeq" id="WP_344821419.1">
    <property type="nucleotide sequence ID" value="NZ_BAABEZ010000001.1"/>
</dbReference>
<dbReference type="Pfam" id="PF18942">
    <property type="entry name" value="DUF5689"/>
    <property type="match status" value="2"/>
</dbReference>
<sequence>MKKRYITLLCTPLLFASCLRKPIEFPKNDPKQLQSNYRLRDLSALQPAEGKPVSITDSFIVHCLVRADDSSGNFYNQLILEDSTAGIAMLLNANSLYTRFPENASVYLLLNGLYLGNNHGTLQLGSTPVADNKGILQVSDIPAAQIDAHIVTAADQIDISLQEVSIRQLKDSPGIYCNRIVQLSDVEWLNPLKDEYFAPDGNPGNTTLSDCRGDTITVRTSNYASFHAQNTPAGHGMLKGIFSVYNTVGQLILRHASDLDMTAVRCDGSSGAIATEISIAALRNFYKGKDTVLPALSIRGVVTSDEAHQNFGTGNIVLQQDNKGITVYFGSAAGDLPDMGDSVSINITGATLTSYNGLLEIKNITTAKVKTCAQNISVTPITVTIKELNDHFTEYESVLIKTENARVAGGGKYSGNKTLSDASGSIILYTSSSATFANETIPSISKTFRGIATPYGSTKELKIRYPAIDVY</sequence>
<comment type="caution">
    <text evidence="2">The sequence shown here is derived from an EMBL/GenBank/DDBJ whole genome shotgun (WGS) entry which is preliminary data.</text>
</comment>
<dbReference type="Proteomes" id="UP001501410">
    <property type="component" value="Unassembled WGS sequence"/>
</dbReference>
<organism evidence="2 3">
    <name type="scientific">Rurimicrobium arvi</name>
    <dbReference type="NCBI Taxonomy" id="2049916"/>
    <lineage>
        <taxon>Bacteria</taxon>
        <taxon>Pseudomonadati</taxon>
        <taxon>Bacteroidota</taxon>
        <taxon>Chitinophagia</taxon>
        <taxon>Chitinophagales</taxon>
        <taxon>Chitinophagaceae</taxon>
        <taxon>Rurimicrobium</taxon>
    </lineage>
</organism>
<accession>A0ABP8MFA8</accession>
<evidence type="ECO:0000313" key="3">
    <source>
        <dbReference type="Proteomes" id="UP001501410"/>
    </source>
</evidence>
<gene>
    <name evidence="2" type="ORF">GCM10023092_00150</name>
</gene>
<feature type="domain" description="DUF5689" evidence="1">
    <location>
        <begin position="275"/>
        <end position="465"/>
    </location>
</feature>
<dbReference type="InterPro" id="IPR043744">
    <property type="entry name" value="DUF5689"/>
</dbReference>
<dbReference type="EMBL" id="BAABEZ010000001">
    <property type="protein sequence ID" value="GAA4448143.1"/>
    <property type="molecule type" value="Genomic_DNA"/>
</dbReference>
<name>A0ABP8MFA8_9BACT</name>
<evidence type="ECO:0000259" key="1">
    <source>
        <dbReference type="Pfam" id="PF18942"/>
    </source>
</evidence>
<keyword evidence="3" id="KW-1185">Reference proteome</keyword>
<protein>
    <recommendedName>
        <fullName evidence="1">DUF5689 domain-containing protein</fullName>
    </recommendedName>
</protein>
<dbReference type="PROSITE" id="PS51257">
    <property type="entry name" value="PROKAR_LIPOPROTEIN"/>
    <property type="match status" value="1"/>
</dbReference>
<feature type="domain" description="DUF5689" evidence="1">
    <location>
        <begin position="39"/>
        <end position="258"/>
    </location>
</feature>